<dbReference type="Pfam" id="PF03281">
    <property type="entry name" value="Mab-21"/>
    <property type="match status" value="1"/>
</dbReference>
<protein>
    <recommendedName>
        <fullName evidence="1">Mab-21-like nucleotidyltransferase domain-containing protein</fullName>
    </recommendedName>
</protein>
<evidence type="ECO:0000259" key="1">
    <source>
        <dbReference type="Pfam" id="PF03281"/>
    </source>
</evidence>
<dbReference type="Proteomes" id="UP000821853">
    <property type="component" value="Chromosome 10"/>
</dbReference>
<evidence type="ECO:0000313" key="2">
    <source>
        <dbReference type="EMBL" id="KAH9363710.1"/>
    </source>
</evidence>
<reference evidence="2 3" key="1">
    <citation type="journal article" date="2020" name="Cell">
        <title>Large-Scale Comparative Analyses of Tick Genomes Elucidate Their Genetic Diversity and Vector Capacities.</title>
        <authorList>
            <consortium name="Tick Genome and Microbiome Consortium (TIGMIC)"/>
            <person name="Jia N."/>
            <person name="Wang J."/>
            <person name="Shi W."/>
            <person name="Du L."/>
            <person name="Sun Y."/>
            <person name="Zhan W."/>
            <person name="Jiang J.F."/>
            <person name="Wang Q."/>
            <person name="Zhang B."/>
            <person name="Ji P."/>
            <person name="Bell-Sakyi L."/>
            <person name="Cui X.M."/>
            <person name="Yuan T.T."/>
            <person name="Jiang B.G."/>
            <person name="Yang W.F."/>
            <person name="Lam T.T."/>
            <person name="Chang Q.C."/>
            <person name="Ding S.J."/>
            <person name="Wang X.J."/>
            <person name="Zhu J.G."/>
            <person name="Ruan X.D."/>
            <person name="Zhao L."/>
            <person name="Wei J.T."/>
            <person name="Ye R.Z."/>
            <person name="Que T.C."/>
            <person name="Du C.H."/>
            <person name="Zhou Y.H."/>
            <person name="Cheng J.X."/>
            <person name="Dai P.F."/>
            <person name="Guo W.B."/>
            <person name="Han X.H."/>
            <person name="Huang E.J."/>
            <person name="Li L.F."/>
            <person name="Wei W."/>
            <person name="Gao Y.C."/>
            <person name="Liu J.Z."/>
            <person name="Shao H.Z."/>
            <person name="Wang X."/>
            <person name="Wang C.C."/>
            <person name="Yang T.C."/>
            <person name="Huo Q.B."/>
            <person name="Li W."/>
            <person name="Chen H.Y."/>
            <person name="Chen S.E."/>
            <person name="Zhou L.G."/>
            <person name="Ni X.B."/>
            <person name="Tian J.H."/>
            <person name="Sheng Y."/>
            <person name="Liu T."/>
            <person name="Pan Y.S."/>
            <person name="Xia L.Y."/>
            <person name="Li J."/>
            <person name="Zhao F."/>
            <person name="Cao W.C."/>
        </authorList>
    </citation>
    <scope>NUCLEOTIDE SEQUENCE [LARGE SCALE GENOMIC DNA]</scope>
    <source>
        <strain evidence="2">HaeL-2018</strain>
    </source>
</reference>
<dbReference type="InterPro" id="IPR046903">
    <property type="entry name" value="Mab-21-like_nuc_Trfase"/>
</dbReference>
<sequence length="302" mass="34567">MYQKLRIFNPDEFDIDIVLFFPLPKGCASPETHQGTRFPALLKELILRALKYGDLLDYPHFAWVCVPCKGPRWGSVELTKAHLGYLKENLGVQAFHQLKKLVNEEGRVLVPRCLQWFQSVVDKARQRYKPPPSEDGADSFTVIVASVAPSVDVCKRRGRFKLKVSSADPAITLHVTLACGDKFDVDLVPVSEWDYTQLPEGLDLPEWAHKYCSKALKEKYKWNLSSYACKTVVMRHIVAKPRRSDWDHKHLFTRLLEVVGMAQHYISFSPLFYLSISLLSLSAYQEKRVAVKLYPSLDEANL</sequence>
<proteinExistence type="predicted"/>
<organism evidence="2 3">
    <name type="scientific">Haemaphysalis longicornis</name>
    <name type="common">Bush tick</name>
    <dbReference type="NCBI Taxonomy" id="44386"/>
    <lineage>
        <taxon>Eukaryota</taxon>
        <taxon>Metazoa</taxon>
        <taxon>Ecdysozoa</taxon>
        <taxon>Arthropoda</taxon>
        <taxon>Chelicerata</taxon>
        <taxon>Arachnida</taxon>
        <taxon>Acari</taxon>
        <taxon>Parasitiformes</taxon>
        <taxon>Ixodida</taxon>
        <taxon>Ixodoidea</taxon>
        <taxon>Ixodidae</taxon>
        <taxon>Haemaphysalinae</taxon>
        <taxon>Haemaphysalis</taxon>
    </lineage>
</organism>
<comment type="caution">
    <text evidence="2">The sequence shown here is derived from an EMBL/GenBank/DDBJ whole genome shotgun (WGS) entry which is preliminary data.</text>
</comment>
<evidence type="ECO:0000313" key="3">
    <source>
        <dbReference type="Proteomes" id="UP000821853"/>
    </source>
</evidence>
<dbReference type="AlphaFoldDB" id="A0A9J6FBS2"/>
<dbReference type="OrthoDB" id="6421892at2759"/>
<feature type="domain" description="Mab-21-like nucleotidyltransferase" evidence="1">
    <location>
        <begin position="1"/>
        <end position="195"/>
    </location>
</feature>
<accession>A0A9J6FBS2</accession>
<dbReference type="EMBL" id="JABSTR010000002">
    <property type="protein sequence ID" value="KAH9363710.1"/>
    <property type="molecule type" value="Genomic_DNA"/>
</dbReference>
<name>A0A9J6FBS2_HAELO</name>
<dbReference type="PANTHER" id="PTHR10656:SF78">
    <property type="entry name" value="CYCLIC GMP-AMP SYNTHASE-LIKE"/>
    <property type="match status" value="1"/>
</dbReference>
<dbReference type="Gene3D" id="1.10.1410.40">
    <property type="match status" value="1"/>
</dbReference>
<dbReference type="VEuPathDB" id="VectorBase:HLOH_051529"/>
<keyword evidence="3" id="KW-1185">Reference proteome</keyword>
<gene>
    <name evidence="2" type="ORF">HPB48_002011</name>
</gene>
<dbReference type="Gene3D" id="3.30.460.90">
    <property type="match status" value="1"/>
</dbReference>
<dbReference type="PANTHER" id="PTHR10656">
    <property type="entry name" value="CELL FATE DETERMINING PROTEIN MAB21-RELATED"/>
    <property type="match status" value="1"/>
</dbReference>